<dbReference type="CDD" id="cd03704">
    <property type="entry name" value="eRF3_C_III"/>
    <property type="match status" value="1"/>
</dbReference>
<dbReference type="InterPro" id="IPR009001">
    <property type="entry name" value="Transl_elong_EF1A/Init_IF2_C"/>
</dbReference>
<proteinExistence type="inferred from homology"/>
<dbReference type="PRINTS" id="PR00315">
    <property type="entry name" value="ELONGATNFCT"/>
</dbReference>
<evidence type="ECO:0000256" key="4">
    <source>
        <dbReference type="ARBA" id="ARBA00022553"/>
    </source>
</evidence>
<organism evidence="9 10">
    <name type="scientific">Mesorhabditis spiculigera</name>
    <dbReference type="NCBI Taxonomy" id="96644"/>
    <lineage>
        <taxon>Eukaryota</taxon>
        <taxon>Metazoa</taxon>
        <taxon>Ecdysozoa</taxon>
        <taxon>Nematoda</taxon>
        <taxon>Chromadorea</taxon>
        <taxon>Rhabditida</taxon>
        <taxon>Rhabditina</taxon>
        <taxon>Rhabditomorpha</taxon>
        <taxon>Rhabditoidea</taxon>
        <taxon>Rhabditidae</taxon>
        <taxon>Mesorhabditinae</taxon>
        <taxon>Mesorhabditis</taxon>
    </lineage>
</organism>
<dbReference type="Pfam" id="PF22594">
    <property type="entry name" value="GTP-eEF1A_C"/>
    <property type="match status" value="1"/>
</dbReference>
<feature type="compositionally biased region" description="Pro residues" evidence="7">
    <location>
        <begin position="55"/>
        <end position="73"/>
    </location>
</feature>
<keyword evidence="3" id="KW-0963">Cytoplasm</keyword>
<dbReference type="InterPro" id="IPR004161">
    <property type="entry name" value="EFTu-like_2"/>
</dbReference>
<dbReference type="InterPro" id="IPR027417">
    <property type="entry name" value="P-loop_NTPase"/>
</dbReference>
<dbReference type="PANTHER" id="PTHR23115">
    <property type="entry name" value="TRANSLATION FACTOR"/>
    <property type="match status" value="1"/>
</dbReference>
<dbReference type="PROSITE" id="PS00301">
    <property type="entry name" value="G_TR_1"/>
    <property type="match status" value="1"/>
</dbReference>
<dbReference type="SUPFAM" id="SSF50447">
    <property type="entry name" value="Translation proteins"/>
    <property type="match status" value="1"/>
</dbReference>
<evidence type="ECO:0000256" key="2">
    <source>
        <dbReference type="ARBA" id="ARBA00007249"/>
    </source>
</evidence>
<evidence type="ECO:0000256" key="7">
    <source>
        <dbReference type="SAM" id="MobiDB-lite"/>
    </source>
</evidence>
<evidence type="ECO:0000256" key="6">
    <source>
        <dbReference type="ARBA" id="ARBA00023134"/>
    </source>
</evidence>
<accession>A0AA36D248</accession>
<comment type="caution">
    <text evidence="9">The sequence shown here is derived from an EMBL/GenBank/DDBJ whole genome shotgun (WGS) entry which is preliminary data.</text>
</comment>
<keyword evidence="6" id="KW-0342">GTP-binding</keyword>
<dbReference type="CDD" id="cd01883">
    <property type="entry name" value="EF1_alpha"/>
    <property type="match status" value="1"/>
</dbReference>
<dbReference type="GO" id="GO:0005525">
    <property type="term" value="F:GTP binding"/>
    <property type="evidence" value="ECO:0007669"/>
    <property type="project" value="UniProtKB-KW"/>
</dbReference>
<feature type="compositionally biased region" description="Low complexity" evidence="7">
    <location>
        <begin position="22"/>
        <end position="31"/>
    </location>
</feature>
<dbReference type="Gene3D" id="2.40.30.10">
    <property type="entry name" value="Translation factors"/>
    <property type="match status" value="2"/>
</dbReference>
<dbReference type="SUPFAM" id="SSF52540">
    <property type="entry name" value="P-loop containing nucleoside triphosphate hydrolases"/>
    <property type="match status" value="1"/>
</dbReference>
<dbReference type="InterPro" id="IPR050100">
    <property type="entry name" value="TRAFAC_GTPase_members"/>
</dbReference>
<feature type="non-terminal residue" evidence="9">
    <location>
        <position position="537"/>
    </location>
</feature>
<keyword evidence="5" id="KW-0547">Nucleotide-binding</keyword>
<dbReference type="SUPFAM" id="SSF50465">
    <property type="entry name" value="EF-Tu/eEF-1alpha/eIF2-gamma C-terminal domain"/>
    <property type="match status" value="1"/>
</dbReference>
<dbReference type="FunFam" id="2.40.30.10:FF:000020">
    <property type="entry name" value="Translation elongation factor EF-1"/>
    <property type="match status" value="1"/>
</dbReference>
<protein>
    <recommendedName>
        <fullName evidence="8">Tr-type G domain-containing protein</fullName>
    </recommendedName>
</protein>
<evidence type="ECO:0000256" key="1">
    <source>
        <dbReference type="ARBA" id="ARBA00004496"/>
    </source>
</evidence>
<feature type="region of interest" description="Disordered" evidence="7">
    <location>
        <begin position="1"/>
        <end position="90"/>
    </location>
</feature>
<dbReference type="InterPro" id="IPR000795">
    <property type="entry name" value="T_Tr_GTP-bd_dom"/>
</dbReference>
<dbReference type="GO" id="GO:0005737">
    <property type="term" value="C:cytoplasm"/>
    <property type="evidence" value="ECO:0007669"/>
    <property type="project" value="UniProtKB-SubCell"/>
</dbReference>
<keyword evidence="4" id="KW-0597">Phosphoprotein</keyword>
<dbReference type="Pfam" id="PF00009">
    <property type="entry name" value="GTP_EFTU"/>
    <property type="match status" value="1"/>
</dbReference>
<dbReference type="InterPro" id="IPR009000">
    <property type="entry name" value="Transl_B-barrel_sf"/>
</dbReference>
<dbReference type="AlphaFoldDB" id="A0AA36D248"/>
<dbReference type="EMBL" id="CATQJA010002656">
    <property type="protein sequence ID" value="CAJ0579291.1"/>
    <property type="molecule type" value="Genomic_DNA"/>
</dbReference>
<dbReference type="Gene3D" id="3.40.50.300">
    <property type="entry name" value="P-loop containing nucleotide triphosphate hydrolases"/>
    <property type="match status" value="1"/>
</dbReference>
<dbReference type="CDD" id="cd04089">
    <property type="entry name" value="eRF3_II"/>
    <property type="match status" value="1"/>
</dbReference>
<dbReference type="PROSITE" id="PS51722">
    <property type="entry name" value="G_TR_2"/>
    <property type="match status" value="1"/>
</dbReference>
<comment type="similarity">
    <text evidence="2">Belongs to the TRAFAC class translation factor GTPase superfamily. Classic translation factor GTPase family. EF-Tu/EF-1A subfamily.</text>
</comment>
<dbReference type="InterPro" id="IPR054696">
    <property type="entry name" value="GTP-eEF1A_C"/>
</dbReference>
<name>A0AA36D248_9BILA</name>
<dbReference type="FunFam" id="3.40.50.300:FF:000270">
    <property type="entry name" value="Eukaryotic peptide chain release factor GTP-binding subunit ERF3A"/>
    <property type="match status" value="1"/>
</dbReference>
<dbReference type="Pfam" id="PF03144">
    <property type="entry name" value="GTP_EFTU_D2"/>
    <property type="match status" value="1"/>
</dbReference>
<evidence type="ECO:0000313" key="10">
    <source>
        <dbReference type="Proteomes" id="UP001177023"/>
    </source>
</evidence>
<feature type="compositionally biased region" description="Basic and acidic residues" evidence="7">
    <location>
        <begin position="76"/>
        <end position="90"/>
    </location>
</feature>
<evidence type="ECO:0000256" key="3">
    <source>
        <dbReference type="ARBA" id="ARBA00022490"/>
    </source>
</evidence>
<sequence>MSGWNVNAASFVPNVNARPFVPGQAYQAPQQPQQPPPQPDQAWDAEPETVEQAPAPVPEPTPAVAKPSPPPEPVVEEPKKEVEKEKKEKEDVVAPLSRKFERATIDPKTRKEHVNIVFIGHVDAGKSTIGGQIMFQTGMVDKRTLEKYEKDAKEKGRESWYLSWCMDTNEEERDKGKTVECGRAFFETERKHFTILDAPGHKSFVPNMISGANQADLAVLVISARKGEFETGFERGGQTREHALLVKTAGVKHLIILVNKMDDPTVEWDQGRYDEIHGKLTPYLKKCGFNPKTDITYIPCSGLTGDFIKDRPTDLTKGSWYSGPCFIEYIDNQMASINRDYDGPVRCIVVDKYTDMGTIVFGKMESGVVAKNQSLLLSPNKTMVQVLQCWCDDVEVDKVAAGDNVKFKLKGVEESELQGGFVLSSPDAPVKVGRIFDAEVLIMDYKSIIAPGYTCVLHIQSAVEEVVVKLVIATVDKKTGEKKRAKFVRQDDKCILRFESQEPFCLEPFKDLATLGRFTLRDEGKTLAIGKVLKVIE</sequence>
<feature type="domain" description="Tr-type G" evidence="8">
    <location>
        <begin position="111"/>
        <end position="339"/>
    </location>
</feature>
<gene>
    <name evidence="9" type="ORF">MSPICULIGERA_LOCUS17515</name>
</gene>
<dbReference type="Proteomes" id="UP001177023">
    <property type="component" value="Unassembled WGS sequence"/>
</dbReference>
<evidence type="ECO:0000259" key="8">
    <source>
        <dbReference type="PROSITE" id="PS51722"/>
    </source>
</evidence>
<reference evidence="9" key="1">
    <citation type="submission" date="2023-06" db="EMBL/GenBank/DDBJ databases">
        <authorList>
            <person name="Delattre M."/>
        </authorList>
    </citation>
    <scope>NUCLEOTIDE SEQUENCE</scope>
    <source>
        <strain evidence="9">AF72</strain>
    </source>
</reference>
<comment type="subcellular location">
    <subcellularLocation>
        <location evidence="1">Cytoplasm</location>
    </subcellularLocation>
</comment>
<keyword evidence="10" id="KW-1185">Reference proteome</keyword>
<dbReference type="GO" id="GO:0003924">
    <property type="term" value="F:GTPase activity"/>
    <property type="evidence" value="ECO:0007669"/>
    <property type="project" value="InterPro"/>
</dbReference>
<evidence type="ECO:0000313" key="9">
    <source>
        <dbReference type="EMBL" id="CAJ0579291.1"/>
    </source>
</evidence>
<evidence type="ECO:0000256" key="5">
    <source>
        <dbReference type="ARBA" id="ARBA00022741"/>
    </source>
</evidence>
<dbReference type="InterPro" id="IPR031157">
    <property type="entry name" value="G_TR_CS"/>
</dbReference>